<proteinExistence type="predicted"/>
<dbReference type="SUPFAM" id="SSF52200">
    <property type="entry name" value="Toll/Interleukin receptor TIR domain"/>
    <property type="match status" value="1"/>
</dbReference>
<accession>A0A934WVA4</accession>
<evidence type="ECO:0000259" key="1">
    <source>
        <dbReference type="Pfam" id="PF08937"/>
    </source>
</evidence>
<dbReference type="InterPro" id="IPR015032">
    <property type="entry name" value="ThsB__TIR-like_domain"/>
</dbReference>
<keyword evidence="3" id="KW-1185">Reference proteome</keyword>
<dbReference type="AlphaFoldDB" id="A0A934WVA4"/>
<dbReference type="InterPro" id="IPR035897">
    <property type="entry name" value="Toll_tir_struct_dom_sf"/>
</dbReference>
<dbReference type="Gene3D" id="3.40.50.10140">
    <property type="entry name" value="Toll/interleukin-1 receptor homology (TIR) domain"/>
    <property type="match status" value="1"/>
</dbReference>
<name>A0A934WVA4_9BACT</name>
<dbReference type="Pfam" id="PF08937">
    <property type="entry name" value="ThsB_TIR"/>
    <property type="match status" value="1"/>
</dbReference>
<organism evidence="2 3">
    <name type="scientific">Marivirga aurantiaca</name>
    <dbReference type="NCBI Taxonomy" id="2802615"/>
    <lineage>
        <taxon>Bacteria</taxon>
        <taxon>Pseudomonadati</taxon>
        <taxon>Bacteroidota</taxon>
        <taxon>Cytophagia</taxon>
        <taxon>Cytophagales</taxon>
        <taxon>Marivirgaceae</taxon>
        <taxon>Marivirga</taxon>
    </lineage>
</organism>
<sequence length="203" mass="23721">MARETFIAYKYDEASDLRDEIIEKLGDDSRYYQGETAESPDMSGDKIDRIKNSLKDMIFQTSVTIVIISPNLKNSNWVDWEIQYSLKEYKRQSTTSRTNGIVGVIMKYNGSYDWLISRNQNQDGCTPRVIDDSKLYDIVNNNRYNLNTDNKYSCPNCQSFDQLNGSYIALVEEENFLNNPSHYIENAYNKSKESWNYNLSKQR</sequence>
<evidence type="ECO:0000313" key="3">
    <source>
        <dbReference type="Proteomes" id="UP000611723"/>
    </source>
</evidence>
<gene>
    <name evidence="2" type="ORF">JKA74_01470</name>
</gene>
<reference evidence="2" key="1">
    <citation type="submission" date="2021-01" db="EMBL/GenBank/DDBJ databases">
        <title>Marivirga aurantiaca sp. nov., isolated from intertidal surface sediments.</title>
        <authorList>
            <person name="Zhang M."/>
        </authorList>
    </citation>
    <scope>NUCLEOTIDE SEQUENCE</scope>
    <source>
        <strain evidence="2">S37H4</strain>
    </source>
</reference>
<dbReference type="RefSeq" id="WP_201429375.1">
    <property type="nucleotide sequence ID" value="NZ_JAEQBW010000001.1"/>
</dbReference>
<protein>
    <submittedName>
        <fullName evidence="2">TIR domain-containing protein</fullName>
    </submittedName>
</protein>
<feature type="domain" description="Thoeris protein ThsB TIR-like" evidence="1">
    <location>
        <begin position="6"/>
        <end position="106"/>
    </location>
</feature>
<dbReference type="EMBL" id="JAEQBW010000001">
    <property type="protein sequence ID" value="MBK6263688.1"/>
    <property type="molecule type" value="Genomic_DNA"/>
</dbReference>
<comment type="caution">
    <text evidence="2">The sequence shown here is derived from an EMBL/GenBank/DDBJ whole genome shotgun (WGS) entry which is preliminary data.</text>
</comment>
<dbReference type="Proteomes" id="UP000611723">
    <property type="component" value="Unassembled WGS sequence"/>
</dbReference>
<evidence type="ECO:0000313" key="2">
    <source>
        <dbReference type="EMBL" id="MBK6263688.1"/>
    </source>
</evidence>